<proteinExistence type="predicted"/>
<feature type="region of interest" description="Disordered" evidence="1">
    <location>
        <begin position="101"/>
        <end position="124"/>
    </location>
</feature>
<name>A0AAN7QV80_TRANT</name>
<feature type="compositionally biased region" description="Acidic residues" evidence="1">
    <location>
        <begin position="335"/>
        <end position="347"/>
    </location>
</feature>
<dbReference type="PANTHER" id="PTHR47809:SF2">
    <property type="entry name" value="DNA-BINDING BROMODOMAIN-CONTAINING PROTEIN"/>
    <property type="match status" value="1"/>
</dbReference>
<gene>
    <name evidence="2" type="ORF">SAY86_005948</name>
</gene>
<evidence type="ECO:0000313" key="2">
    <source>
        <dbReference type="EMBL" id="KAK4777260.1"/>
    </source>
</evidence>
<feature type="region of interest" description="Disordered" evidence="1">
    <location>
        <begin position="137"/>
        <end position="164"/>
    </location>
</feature>
<feature type="compositionally biased region" description="Polar residues" evidence="1">
    <location>
        <begin position="51"/>
        <end position="68"/>
    </location>
</feature>
<comment type="caution">
    <text evidence="2">The sequence shown here is derived from an EMBL/GenBank/DDBJ whole genome shotgun (WGS) entry which is preliminary data.</text>
</comment>
<feature type="compositionally biased region" description="Basic residues" evidence="1">
    <location>
        <begin position="230"/>
        <end position="240"/>
    </location>
</feature>
<feature type="region of interest" description="Disordered" evidence="1">
    <location>
        <begin position="1"/>
        <end position="85"/>
    </location>
</feature>
<feature type="compositionally biased region" description="Basic residues" evidence="1">
    <location>
        <begin position="1"/>
        <end position="18"/>
    </location>
</feature>
<feature type="region of interest" description="Disordered" evidence="1">
    <location>
        <begin position="218"/>
        <end position="240"/>
    </location>
</feature>
<dbReference type="AlphaFoldDB" id="A0AAN7QV80"/>
<feature type="compositionally biased region" description="Acidic residues" evidence="1">
    <location>
        <begin position="298"/>
        <end position="308"/>
    </location>
</feature>
<reference evidence="2 3" key="1">
    <citation type="journal article" date="2023" name="Hortic Res">
        <title>Pangenome of water caltrop reveals structural variations and asymmetric subgenome divergence after allopolyploidization.</title>
        <authorList>
            <person name="Zhang X."/>
            <person name="Chen Y."/>
            <person name="Wang L."/>
            <person name="Yuan Y."/>
            <person name="Fang M."/>
            <person name="Shi L."/>
            <person name="Lu R."/>
            <person name="Comes H.P."/>
            <person name="Ma Y."/>
            <person name="Chen Y."/>
            <person name="Huang G."/>
            <person name="Zhou Y."/>
            <person name="Zheng Z."/>
            <person name="Qiu Y."/>
        </authorList>
    </citation>
    <scope>NUCLEOTIDE SEQUENCE [LARGE SCALE GENOMIC DNA]</scope>
    <source>
        <strain evidence="2">F231</strain>
    </source>
</reference>
<protein>
    <submittedName>
        <fullName evidence="2">Uncharacterized protein</fullName>
    </submittedName>
</protein>
<dbReference type="Proteomes" id="UP001346149">
    <property type="component" value="Unassembled WGS sequence"/>
</dbReference>
<dbReference type="PANTHER" id="PTHR47809">
    <property type="entry name" value="DNA-BINDING BROMODOMAIN-CONTAINING PROTEIN"/>
    <property type="match status" value="1"/>
</dbReference>
<evidence type="ECO:0000313" key="3">
    <source>
        <dbReference type="Proteomes" id="UP001346149"/>
    </source>
</evidence>
<evidence type="ECO:0000256" key="1">
    <source>
        <dbReference type="SAM" id="MobiDB-lite"/>
    </source>
</evidence>
<accession>A0AAN7QV80</accession>
<feature type="region of interest" description="Disordered" evidence="1">
    <location>
        <begin position="278"/>
        <end position="423"/>
    </location>
</feature>
<dbReference type="EMBL" id="JAXQNO010000018">
    <property type="protein sequence ID" value="KAK4777260.1"/>
    <property type="molecule type" value="Genomic_DNA"/>
</dbReference>
<organism evidence="2 3">
    <name type="scientific">Trapa natans</name>
    <name type="common">Water chestnut</name>
    <dbReference type="NCBI Taxonomy" id="22666"/>
    <lineage>
        <taxon>Eukaryota</taxon>
        <taxon>Viridiplantae</taxon>
        <taxon>Streptophyta</taxon>
        <taxon>Embryophyta</taxon>
        <taxon>Tracheophyta</taxon>
        <taxon>Spermatophyta</taxon>
        <taxon>Magnoliopsida</taxon>
        <taxon>eudicotyledons</taxon>
        <taxon>Gunneridae</taxon>
        <taxon>Pentapetalae</taxon>
        <taxon>rosids</taxon>
        <taxon>malvids</taxon>
        <taxon>Myrtales</taxon>
        <taxon>Lythraceae</taxon>
        <taxon>Trapa</taxon>
    </lineage>
</organism>
<sequence length="474" mass="52399">MNRKRSQKKGKSKGAKKARVGEASKPAATQNTENYSSDDEVVQNEPESGMEVNTPSSSGTDQSHNVANINPDDTVEKTSSKPMARVKVKLKTSKVIDVDMMEDSTDSLPEVKADSLENPSKKAASIKIKTPKTLSSVINQTGNAAGGEVESDQQKEQKDPVRNTQFNKQELDSALLVIRKVMKMDAAEPFNVPVDPIALGIPHSQMFSYTFLPFAGSDSNQEDASSKSGSKPKGKKRHGFRRHKSDCLCAICMMMRKRKEREEKERIARGLIAEELKQEVPSNLGSPYGEVSSSNSDDSQDNDADDDIEEKREELISGHPQQQQQQKQSPWNGKDDDEDNKGEDDEMGTGRNDEIPSQTPDESERMDDLGAEGSTGQKMKRAEFSGVQEGGQKEFAVEQLEEKALAQQGNMKEARERDQRAQMYQSQNPALLSLCRTLFPENPNSVWNGPGSLVPQRRPAQPGSIFTAIESFMK</sequence>
<feature type="compositionally biased region" description="Basic and acidic residues" evidence="1">
    <location>
        <begin position="391"/>
        <end position="404"/>
    </location>
</feature>
<feature type="compositionally biased region" description="Basic and acidic residues" evidence="1">
    <location>
        <begin position="152"/>
        <end position="161"/>
    </location>
</feature>
<keyword evidence="3" id="KW-1185">Reference proteome</keyword>